<dbReference type="PANTHER" id="PTHR12606">
    <property type="entry name" value="SENTRIN/SUMO-SPECIFIC PROTEASE"/>
    <property type="match status" value="1"/>
</dbReference>
<organism evidence="7 8">
    <name type="scientific">Arachis duranensis</name>
    <name type="common">Wild peanut</name>
    <dbReference type="NCBI Taxonomy" id="130453"/>
    <lineage>
        <taxon>Eukaryota</taxon>
        <taxon>Viridiplantae</taxon>
        <taxon>Streptophyta</taxon>
        <taxon>Embryophyta</taxon>
        <taxon>Tracheophyta</taxon>
        <taxon>Spermatophyta</taxon>
        <taxon>Magnoliopsida</taxon>
        <taxon>eudicotyledons</taxon>
        <taxon>Gunneridae</taxon>
        <taxon>Pentapetalae</taxon>
        <taxon>rosids</taxon>
        <taxon>fabids</taxon>
        <taxon>Fabales</taxon>
        <taxon>Fabaceae</taxon>
        <taxon>Papilionoideae</taxon>
        <taxon>50 kb inversion clade</taxon>
        <taxon>dalbergioids sensu lato</taxon>
        <taxon>Dalbergieae</taxon>
        <taxon>Pterocarpus clade</taxon>
        <taxon>Arachis</taxon>
    </lineage>
</organism>
<dbReference type="Pfam" id="PF02902">
    <property type="entry name" value="Peptidase_C48"/>
    <property type="match status" value="1"/>
</dbReference>
<feature type="domain" description="Ubiquitin-like protease family profile" evidence="6">
    <location>
        <begin position="250"/>
        <end position="483"/>
    </location>
</feature>
<reference evidence="7" key="1">
    <citation type="journal article" date="2016" name="Nat. Genet.">
        <title>The genome sequences of Arachis duranensis and Arachis ipaensis, the diploid ancestors of cultivated peanut.</title>
        <authorList>
            <person name="Bertioli D.J."/>
            <person name="Cannon S.B."/>
            <person name="Froenicke L."/>
            <person name="Huang G."/>
            <person name="Farmer A.D."/>
            <person name="Cannon E.K."/>
            <person name="Liu X."/>
            <person name="Gao D."/>
            <person name="Clevenger J."/>
            <person name="Dash S."/>
            <person name="Ren L."/>
            <person name="Moretzsohn M.C."/>
            <person name="Shirasawa K."/>
            <person name="Huang W."/>
            <person name="Vidigal B."/>
            <person name="Abernathy B."/>
            <person name="Chu Y."/>
            <person name="Niederhuth C.E."/>
            <person name="Umale P."/>
            <person name="Araujo A.C."/>
            <person name="Kozik A."/>
            <person name="Kim K.D."/>
            <person name="Burow M.D."/>
            <person name="Varshney R.K."/>
            <person name="Wang X."/>
            <person name="Zhang X."/>
            <person name="Barkley N."/>
            <person name="Guimaraes P.M."/>
            <person name="Isobe S."/>
            <person name="Guo B."/>
            <person name="Liao B."/>
            <person name="Stalker H.T."/>
            <person name="Schmitz R.J."/>
            <person name="Scheffler B.E."/>
            <person name="Leal-Bertioli S.C."/>
            <person name="Xun X."/>
            <person name="Jackson S.A."/>
            <person name="Michelmore R."/>
            <person name="Ozias-Akins P."/>
        </authorList>
    </citation>
    <scope>NUCLEOTIDE SEQUENCE [LARGE SCALE GENOMIC DNA]</scope>
    <source>
        <strain evidence="7">cv. V14167</strain>
    </source>
</reference>
<evidence type="ECO:0000256" key="1">
    <source>
        <dbReference type="ARBA" id="ARBA00005234"/>
    </source>
</evidence>
<dbReference type="GO" id="GO:0005634">
    <property type="term" value="C:nucleus"/>
    <property type="evidence" value="ECO:0007669"/>
    <property type="project" value="TreeGrafter"/>
</dbReference>
<dbReference type="PROSITE" id="PS50600">
    <property type="entry name" value="ULP_PROTEASE"/>
    <property type="match status" value="1"/>
</dbReference>
<dbReference type="PANTHER" id="PTHR12606:SF1">
    <property type="entry name" value="UBIQUITIN-LIKE-SPECIFIC PROTEASE 1A"/>
    <property type="match status" value="1"/>
</dbReference>
<evidence type="ECO:0000259" key="6">
    <source>
        <dbReference type="PROSITE" id="PS50600"/>
    </source>
</evidence>
<name>A0A9C6WF89_ARADU</name>
<dbReference type="GO" id="GO:0016926">
    <property type="term" value="P:protein desumoylation"/>
    <property type="evidence" value="ECO:0007669"/>
    <property type="project" value="TreeGrafter"/>
</dbReference>
<feature type="compositionally biased region" description="Polar residues" evidence="5">
    <location>
        <begin position="38"/>
        <end position="53"/>
    </location>
</feature>
<evidence type="ECO:0000256" key="2">
    <source>
        <dbReference type="ARBA" id="ARBA00022670"/>
    </source>
</evidence>
<keyword evidence="4" id="KW-0788">Thiol protease</keyword>
<proteinExistence type="inferred from homology"/>
<dbReference type="GO" id="GO:0006508">
    <property type="term" value="P:proteolysis"/>
    <property type="evidence" value="ECO:0007669"/>
    <property type="project" value="UniProtKB-KW"/>
</dbReference>
<dbReference type="GeneID" id="107464434"/>
<reference evidence="8" key="2">
    <citation type="submission" date="2025-08" db="UniProtKB">
        <authorList>
            <consortium name="RefSeq"/>
        </authorList>
    </citation>
    <scope>IDENTIFICATION</scope>
    <source>
        <tissue evidence="8">Whole plant</tissue>
    </source>
</reference>
<dbReference type="Gene3D" id="3.40.395.10">
    <property type="entry name" value="Adenoviral Proteinase, Chain A"/>
    <property type="match status" value="1"/>
</dbReference>
<dbReference type="Proteomes" id="UP000515211">
    <property type="component" value="Chromosome 1"/>
</dbReference>
<sequence>MGLISSSNNKRHQQCMNLNRMYPSPSSSDSRTLKRAKFQSTSMNSTPTSTGSRVSRYPNAVLPLHREVHAPCRSKKFGLLNISGTQKEIGKGRGNDALHHKYRVYQQAKDSALACIRLFEKRKEAAQVYTAGRNKEVYVIEDDDEEGPSMVTEQSLKGMHDFDAKDVVGFLQQSTPLVSESINSNLNVVYAERMLDTLSLSPEHPKKEPLVELVSLKPFVPLTKEEEDEVARAFSADRKKVLVTHYKSNIEITGGTFQCLRPGGWLNDKVIDLYLVLLKERERRKAKNSLQCHFFSTFFYTKWQLISGKNGYDFNSVRRWTSQKKLGYIPHECDKIFVPIHRTSHWCLAVINQKEKKFQYLDSLRGKDTQVLEVLARYFVDEVKDKTGKDTDVSSWEKEFVKDHPKQLNWCIEDWTDQVTIRILDSNQRVVKGAVDVDIGEDEEGVDDQAQKVVDTFSFSMNTNKLSSKTSKFPLSNISDLQL</sequence>
<dbReference type="InterPro" id="IPR003653">
    <property type="entry name" value="Peptidase_C48_C"/>
</dbReference>
<evidence type="ECO:0000256" key="3">
    <source>
        <dbReference type="ARBA" id="ARBA00022801"/>
    </source>
</evidence>
<keyword evidence="3" id="KW-0378">Hydrolase</keyword>
<protein>
    <submittedName>
        <fullName evidence="8">Ubiquitin-like-specific protease ESD4</fullName>
    </submittedName>
</protein>
<feature type="region of interest" description="Disordered" evidence="5">
    <location>
        <begin position="19"/>
        <end position="55"/>
    </location>
</feature>
<dbReference type="AlphaFoldDB" id="A0A9C6WF89"/>
<dbReference type="SUPFAM" id="SSF54001">
    <property type="entry name" value="Cysteine proteinases"/>
    <property type="match status" value="1"/>
</dbReference>
<evidence type="ECO:0000313" key="7">
    <source>
        <dbReference type="Proteomes" id="UP000515211"/>
    </source>
</evidence>
<evidence type="ECO:0000256" key="5">
    <source>
        <dbReference type="SAM" id="MobiDB-lite"/>
    </source>
</evidence>
<dbReference type="InterPro" id="IPR038765">
    <property type="entry name" value="Papain-like_cys_pep_sf"/>
</dbReference>
<keyword evidence="2 8" id="KW-0645">Protease</keyword>
<accession>A0A9C6WF89</accession>
<dbReference type="RefSeq" id="XP_052107596.1">
    <property type="nucleotide sequence ID" value="XM_052251636.1"/>
</dbReference>
<comment type="similarity">
    <text evidence="1">Belongs to the peptidase C48 family.</text>
</comment>
<dbReference type="GO" id="GO:0016929">
    <property type="term" value="F:deSUMOylase activity"/>
    <property type="evidence" value="ECO:0007669"/>
    <property type="project" value="TreeGrafter"/>
</dbReference>
<gene>
    <name evidence="8" type="primary">LOC107464434</name>
</gene>
<keyword evidence="7" id="KW-1185">Reference proteome</keyword>
<evidence type="ECO:0000313" key="8">
    <source>
        <dbReference type="RefSeq" id="XP_052107596.1"/>
    </source>
</evidence>
<dbReference type="KEGG" id="adu:107464434"/>
<evidence type="ECO:0000256" key="4">
    <source>
        <dbReference type="ARBA" id="ARBA00022807"/>
    </source>
</evidence>